<feature type="compositionally biased region" description="Basic and acidic residues" evidence="1">
    <location>
        <begin position="1"/>
        <end position="12"/>
    </location>
</feature>
<feature type="region of interest" description="Disordered" evidence="1">
    <location>
        <begin position="1"/>
        <end position="114"/>
    </location>
</feature>
<reference evidence="3" key="1">
    <citation type="submission" date="2020-04" db="EMBL/GenBank/DDBJ databases">
        <authorList>
            <person name="Chiriac C."/>
            <person name="Salcher M."/>
            <person name="Ghai R."/>
            <person name="Kavagutti S V."/>
        </authorList>
    </citation>
    <scope>NUCLEOTIDE SEQUENCE</scope>
</reference>
<feature type="region of interest" description="Disordered" evidence="1">
    <location>
        <begin position="253"/>
        <end position="276"/>
    </location>
</feature>
<feature type="compositionally biased region" description="Low complexity" evidence="1">
    <location>
        <begin position="44"/>
        <end position="56"/>
    </location>
</feature>
<feature type="compositionally biased region" description="Basic and acidic residues" evidence="1">
    <location>
        <begin position="60"/>
        <end position="89"/>
    </location>
</feature>
<dbReference type="EMBL" id="LR796293">
    <property type="protein sequence ID" value="CAB4135048.1"/>
    <property type="molecule type" value="Genomic_DNA"/>
</dbReference>
<dbReference type="EMBL" id="LR796243">
    <property type="protein sequence ID" value="CAB4131022.1"/>
    <property type="molecule type" value="Genomic_DNA"/>
</dbReference>
<evidence type="ECO:0000313" key="3">
    <source>
        <dbReference type="EMBL" id="CAB4135048.1"/>
    </source>
</evidence>
<accession>A0A6J5LKE4</accession>
<name>A0A6J5LKE4_9CAUD</name>
<evidence type="ECO:0000313" key="2">
    <source>
        <dbReference type="EMBL" id="CAB4131022.1"/>
    </source>
</evidence>
<sequence length="312" mass="33237">MADIENFDRGDDLLMPDPINPEADKAALDAAAAAAAAEDKGDNADPADPADPNADPEASGDDKPKGGKKSANERIQELIRRNKEREADYQRQIADLQKATSATKTSENLEQAESQLSAMEEKYAQLLLDGSAKEAALVRQQMRQMERAISIAEARQEAASAKDAVKAELAYDATVAQIETRYPALNPDAEEFDGELAQEVVELHTALVGRGLAPATAIQRAVKYVMAERGEAPASDKGDTVDPKTAGLKRTLDTKNRNAAAAKAQPPNAVKVGADSSALGGDISENSVLKMSQDDFSKLSDDALAKMRGDFV</sequence>
<evidence type="ECO:0000256" key="1">
    <source>
        <dbReference type="SAM" id="MobiDB-lite"/>
    </source>
</evidence>
<protein>
    <submittedName>
        <fullName evidence="3">Uncharacterized protein</fullName>
    </submittedName>
</protein>
<organism evidence="3">
    <name type="scientific">uncultured Caudovirales phage</name>
    <dbReference type="NCBI Taxonomy" id="2100421"/>
    <lineage>
        <taxon>Viruses</taxon>
        <taxon>Duplodnaviria</taxon>
        <taxon>Heunggongvirae</taxon>
        <taxon>Uroviricota</taxon>
        <taxon>Caudoviricetes</taxon>
        <taxon>Peduoviridae</taxon>
        <taxon>Maltschvirus</taxon>
        <taxon>Maltschvirus maltsch</taxon>
    </lineage>
</organism>
<feature type="compositionally biased region" description="Low complexity" evidence="1">
    <location>
        <begin position="258"/>
        <end position="272"/>
    </location>
</feature>
<feature type="compositionally biased region" description="Polar residues" evidence="1">
    <location>
        <begin position="98"/>
        <end position="114"/>
    </location>
</feature>
<gene>
    <name evidence="2" type="ORF">UFOVP121_53</name>
    <name evidence="3" type="ORF">UFOVP277_58</name>
</gene>
<proteinExistence type="predicted"/>